<evidence type="ECO:0000313" key="2">
    <source>
        <dbReference type="Proteomes" id="UP001383192"/>
    </source>
</evidence>
<dbReference type="PROSITE" id="PS51257">
    <property type="entry name" value="PROKAR_LIPOPROTEIN"/>
    <property type="match status" value="1"/>
</dbReference>
<proteinExistence type="predicted"/>
<reference evidence="1 2" key="1">
    <citation type="submission" date="2024-01" db="EMBL/GenBank/DDBJ databases">
        <title>A draft genome for a cacao thread blight-causing isolate of Paramarasmius palmivorus.</title>
        <authorList>
            <person name="Baruah I.K."/>
            <person name="Bukari Y."/>
            <person name="Amoako-Attah I."/>
            <person name="Meinhardt L.W."/>
            <person name="Bailey B.A."/>
            <person name="Cohen S.P."/>
        </authorList>
    </citation>
    <scope>NUCLEOTIDE SEQUENCE [LARGE SCALE GENOMIC DNA]</scope>
    <source>
        <strain evidence="1 2">GH-12</strain>
    </source>
</reference>
<evidence type="ECO:0000313" key="1">
    <source>
        <dbReference type="EMBL" id="KAK7022785.1"/>
    </source>
</evidence>
<sequence>MAWEKADDALPFALCPFPATTTLQLPSPPFITACRSSLGFPTPLLLLKPTESQELMEQPVCRGFHGEKKVSMVNIAAQPVADSHSYSSLLSASTAHPSPALTRTRCAYKGKPCAEHEHQHGPAGSAF</sequence>
<comment type="caution">
    <text evidence="1">The sequence shown here is derived from an EMBL/GenBank/DDBJ whole genome shotgun (WGS) entry which is preliminary data.</text>
</comment>
<gene>
    <name evidence="1" type="ORF">VNI00_016956</name>
</gene>
<dbReference type="AlphaFoldDB" id="A0AAW0B9A7"/>
<dbReference type="EMBL" id="JAYKXP010000148">
    <property type="protein sequence ID" value="KAK7022785.1"/>
    <property type="molecule type" value="Genomic_DNA"/>
</dbReference>
<accession>A0AAW0B9A7</accession>
<protein>
    <submittedName>
        <fullName evidence="1">Uncharacterized protein</fullName>
    </submittedName>
</protein>
<keyword evidence="2" id="KW-1185">Reference proteome</keyword>
<dbReference type="Proteomes" id="UP001383192">
    <property type="component" value="Unassembled WGS sequence"/>
</dbReference>
<organism evidence="1 2">
    <name type="scientific">Paramarasmius palmivorus</name>
    <dbReference type="NCBI Taxonomy" id="297713"/>
    <lineage>
        <taxon>Eukaryota</taxon>
        <taxon>Fungi</taxon>
        <taxon>Dikarya</taxon>
        <taxon>Basidiomycota</taxon>
        <taxon>Agaricomycotina</taxon>
        <taxon>Agaricomycetes</taxon>
        <taxon>Agaricomycetidae</taxon>
        <taxon>Agaricales</taxon>
        <taxon>Marasmiineae</taxon>
        <taxon>Marasmiaceae</taxon>
        <taxon>Paramarasmius</taxon>
    </lineage>
</organism>
<name>A0AAW0B9A7_9AGAR</name>